<evidence type="ECO:0000313" key="2">
    <source>
        <dbReference type="Proteomes" id="UP001062846"/>
    </source>
</evidence>
<organism evidence="1 2">
    <name type="scientific">Rhododendron molle</name>
    <name type="common">Chinese azalea</name>
    <name type="synonym">Azalea mollis</name>
    <dbReference type="NCBI Taxonomy" id="49168"/>
    <lineage>
        <taxon>Eukaryota</taxon>
        <taxon>Viridiplantae</taxon>
        <taxon>Streptophyta</taxon>
        <taxon>Embryophyta</taxon>
        <taxon>Tracheophyta</taxon>
        <taxon>Spermatophyta</taxon>
        <taxon>Magnoliopsida</taxon>
        <taxon>eudicotyledons</taxon>
        <taxon>Gunneridae</taxon>
        <taxon>Pentapetalae</taxon>
        <taxon>asterids</taxon>
        <taxon>Ericales</taxon>
        <taxon>Ericaceae</taxon>
        <taxon>Ericoideae</taxon>
        <taxon>Rhodoreae</taxon>
        <taxon>Rhododendron</taxon>
    </lineage>
</organism>
<proteinExistence type="predicted"/>
<dbReference type="Proteomes" id="UP001062846">
    <property type="component" value="Chromosome 3"/>
</dbReference>
<keyword evidence="2" id="KW-1185">Reference proteome</keyword>
<evidence type="ECO:0000313" key="1">
    <source>
        <dbReference type="EMBL" id="KAI8563593.1"/>
    </source>
</evidence>
<gene>
    <name evidence="1" type="ORF">RHMOL_Rhmol03G0121300</name>
</gene>
<accession>A0ACC0PFQ4</accession>
<comment type="caution">
    <text evidence="1">The sequence shown here is derived from an EMBL/GenBank/DDBJ whole genome shotgun (WGS) entry which is preliminary data.</text>
</comment>
<protein>
    <submittedName>
        <fullName evidence="1">Uncharacterized protein</fullName>
    </submittedName>
</protein>
<dbReference type="EMBL" id="CM046390">
    <property type="protein sequence ID" value="KAI8563593.1"/>
    <property type="molecule type" value="Genomic_DNA"/>
</dbReference>
<reference evidence="1" key="1">
    <citation type="submission" date="2022-02" db="EMBL/GenBank/DDBJ databases">
        <title>Plant Genome Project.</title>
        <authorList>
            <person name="Zhang R.-G."/>
        </authorList>
    </citation>
    <scope>NUCLEOTIDE SEQUENCE</scope>
    <source>
        <strain evidence="1">AT1</strain>
    </source>
</reference>
<sequence length="55" mass="6241">MFISASHLSVDPWLSCALSGIWDPVRPMFIPASHLMEDPWLSFSINHSISVTYSY</sequence>
<name>A0ACC0PFQ4_RHOML</name>